<dbReference type="SUPFAM" id="SSF51905">
    <property type="entry name" value="FAD/NAD(P)-binding domain"/>
    <property type="match status" value="1"/>
</dbReference>
<feature type="domain" description="FAD/NAD(P)-binding" evidence="14">
    <location>
        <begin position="16"/>
        <end position="90"/>
    </location>
</feature>
<proteinExistence type="inferred from homology"/>
<gene>
    <name evidence="15" type="ORF">RchiOBHm_Chr7g0225061</name>
</gene>
<dbReference type="EMBL" id="PDCK01000045">
    <property type="protein sequence ID" value="PRQ20155.1"/>
    <property type="molecule type" value="Genomic_DNA"/>
</dbReference>
<evidence type="ECO:0000256" key="11">
    <source>
        <dbReference type="ARBA" id="ARBA00023140"/>
    </source>
</evidence>
<dbReference type="Gramene" id="PRQ20155">
    <property type="protein sequence ID" value="PRQ20155"/>
    <property type="gene ID" value="RchiOBHm_Chr7g0225061"/>
</dbReference>
<keyword evidence="6" id="KW-0999">Mitochondrion inner membrane</keyword>
<evidence type="ECO:0000256" key="4">
    <source>
        <dbReference type="ARBA" id="ARBA00012637"/>
    </source>
</evidence>
<evidence type="ECO:0000313" key="15">
    <source>
        <dbReference type="EMBL" id="PRQ20155.1"/>
    </source>
</evidence>
<reference evidence="15 16" key="1">
    <citation type="journal article" date="2018" name="Nat. Genet.">
        <title>The Rosa genome provides new insights in the design of modern roses.</title>
        <authorList>
            <person name="Bendahmane M."/>
        </authorList>
    </citation>
    <scope>NUCLEOTIDE SEQUENCE [LARGE SCALE GENOMIC DNA]</scope>
    <source>
        <strain evidence="16">cv. Old Blush</strain>
    </source>
</reference>
<evidence type="ECO:0000256" key="8">
    <source>
        <dbReference type="ARBA" id="ARBA00023002"/>
    </source>
</evidence>
<comment type="catalytic activity">
    <reaction evidence="12">
        <text>a quinone + NADH + H(+) = a quinol + NAD(+)</text>
        <dbReference type="Rhea" id="RHEA:46160"/>
        <dbReference type="ChEBI" id="CHEBI:15378"/>
        <dbReference type="ChEBI" id="CHEBI:24646"/>
        <dbReference type="ChEBI" id="CHEBI:57540"/>
        <dbReference type="ChEBI" id="CHEBI:57945"/>
        <dbReference type="ChEBI" id="CHEBI:132124"/>
        <dbReference type="EC" id="1.6.5.9"/>
    </reaction>
</comment>
<comment type="subcellular location">
    <subcellularLocation>
        <location evidence="2">Mitochondrion inner membrane</location>
        <topology evidence="2">Peripheral membrane protein</topology>
    </subcellularLocation>
    <subcellularLocation>
        <location evidence="1">Peroxisome</location>
    </subcellularLocation>
</comment>
<dbReference type="GO" id="GO:0005743">
    <property type="term" value="C:mitochondrial inner membrane"/>
    <property type="evidence" value="ECO:0007669"/>
    <property type="project" value="UniProtKB-SubCell"/>
</dbReference>
<dbReference type="EC" id="1.6.5.9" evidence="4"/>
<comment type="caution">
    <text evidence="15">The sequence shown here is derived from an EMBL/GenBank/DDBJ whole genome shotgun (WGS) entry which is preliminary data.</text>
</comment>
<keyword evidence="7" id="KW-0274">FAD</keyword>
<dbReference type="GO" id="GO:0005777">
    <property type="term" value="C:peroxisome"/>
    <property type="evidence" value="ECO:0007669"/>
    <property type="project" value="UniProtKB-SubCell"/>
</dbReference>
<keyword evidence="16" id="KW-1185">Reference proteome</keyword>
<dbReference type="InterPro" id="IPR023753">
    <property type="entry name" value="FAD/NAD-binding_dom"/>
</dbReference>
<evidence type="ECO:0000256" key="2">
    <source>
        <dbReference type="ARBA" id="ARBA00004637"/>
    </source>
</evidence>
<name>A0A2P6PDZ8_ROSCH</name>
<keyword evidence="6" id="KW-0472">Membrane</keyword>
<evidence type="ECO:0000256" key="10">
    <source>
        <dbReference type="ARBA" id="ARBA00023128"/>
    </source>
</evidence>
<comment type="similarity">
    <text evidence="3">Belongs to the NADH dehydrogenase family.</text>
</comment>
<dbReference type="STRING" id="74649.A0A2P6PDZ8"/>
<dbReference type="Proteomes" id="UP000238479">
    <property type="component" value="Chromosome 7"/>
</dbReference>
<evidence type="ECO:0000256" key="1">
    <source>
        <dbReference type="ARBA" id="ARBA00004275"/>
    </source>
</evidence>
<evidence type="ECO:0000256" key="3">
    <source>
        <dbReference type="ARBA" id="ARBA00005272"/>
    </source>
</evidence>
<dbReference type="GO" id="GO:0120555">
    <property type="term" value="F:NADH dehydrogenase (ubiquinone) (non-electrogenic) activity"/>
    <property type="evidence" value="ECO:0007669"/>
    <property type="project" value="RHEA"/>
</dbReference>
<dbReference type="Gene3D" id="3.50.50.100">
    <property type="match status" value="1"/>
</dbReference>
<dbReference type="PANTHER" id="PTHR43706:SF47">
    <property type="entry name" value="EXTERNAL NADH-UBIQUINONE OXIDOREDUCTASE 1, MITOCHONDRIAL-RELATED"/>
    <property type="match status" value="1"/>
</dbReference>
<keyword evidence="10" id="KW-0496">Mitochondrion</keyword>
<keyword evidence="5" id="KW-0285">Flavoprotein</keyword>
<evidence type="ECO:0000256" key="7">
    <source>
        <dbReference type="ARBA" id="ARBA00022827"/>
    </source>
</evidence>
<accession>A0A2P6PDZ8</accession>
<dbReference type="InterPro" id="IPR045024">
    <property type="entry name" value="NDH-2"/>
</dbReference>
<keyword evidence="11" id="KW-0576">Peroxisome</keyword>
<sequence length="116" mass="13548">MLAWFLESRSYCKKIVFQFTEAECLKIDVKEKKVYCQSNLENGEKEILVDYDYLVIFVGANVNTFNTPGVMENCHFLKEVEDAQKIRRTVIECFEKASLPTINDEEKEKILHFAVV</sequence>
<dbReference type="Pfam" id="PF07992">
    <property type="entry name" value="Pyr_redox_2"/>
    <property type="match status" value="1"/>
</dbReference>
<comment type="catalytic activity">
    <reaction evidence="13">
        <text>a ubiquinone + NADH + H(+) = a ubiquinol + NAD(+)</text>
        <dbReference type="Rhea" id="RHEA:23152"/>
        <dbReference type="Rhea" id="RHEA-COMP:9565"/>
        <dbReference type="Rhea" id="RHEA-COMP:9566"/>
        <dbReference type="ChEBI" id="CHEBI:15378"/>
        <dbReference type="ChEBI" id="CHEBI:16389"/>
        <dbReference type="ChEBI" id="CHEBI:17976"/>
        <dbReference type="ChEBI" id="CHEBI:57540"/>
        <dbReference type="ChEBI" id="CHEBI:57945"/>
    </reaction>
</comment>
<evidence type="ECO:0000256" key="9">
    <source>
        <dbReference type="ARBA" id="ARBA00023027"/>
    </source>
</evidence>
<evidence type="ECO:0000256" key="12">
    <source>
        <dbReference type="ARBA" id="ARBA00047599"/>
    </source>
</evidence>
<keyword evidence="9" id="KW-0520">NAD</keyword>
<protein>
    <recommendedName>
        <fullName evidence="4">NADH:ubiquinone reductase (non-electrogenic)</fullName>
        <ecNumber evidence="4">1.6.5.9</ecNumber>
    </recommendedName>
</protein>
<organism evidence="15 16">
    <name type="scientific">Rosa chinensis</name>
    <name type="common">China rose</name>
    <dbReference type="NCBI Taxonomy" id="74649"/>
    <lineage>
        <taxon>Eukaryota</taxon>
        <taxon>Viridiplantae</taxon>
        <taxon>Streptophyta</taxon>
        <taxon>Embryophyta</taxon>
        <taxon>Tracheophyta</taxon>
        <taxon>Spermatophyta</taxon>
        <taxon>Magnoliopsida</taxon>
        <taxon>eudicotyledons</taxon>
        <taxon>Gunneridae</taxon>
        <taxon>Pentapetalae</taxon>
        <taxon>rosids</taxon>
        <taxon>fabids</taxon>
        <taxon>Rosales</taxon>
        <taxon>Rosaceae</taxon>
        <taxon>Rosoideae</taxon>
        <taxon>Rosoideae incertae sedis</taxon>
        <taxon>Rosa</taxon>
    </lineage>
</organism>
<evidence type="ECO:0000259" key="14">
    <source>
        <dbReference type="Pfam" id="PF07992"/>
    </source>
</evidence>
<keyword evidence="8 15" id="KW-0560">Oxidoreductase</keyword>
<evidence type="ECO:0000313" key="16">
    <source>
        <dbReference type="Proteomes" id="UP000238479"/>
    </source>
</evidence>
<evidence type="ECO:0000256" key="5">
    <source>
        <dbReference type="ARBA" id="ARBA00022630"/>
    </source>
</evidence>
<keyword evidence="15" id="KW-0830">Ubiquinone</keyword>
<dbReference type="PANTHER" id="PTHR43706">
    <property type="entry name" value="NADH DEHYDROGENASE"/>
    <property type="match status" value="1"/>
</dbReference>
<evidence type="ECO:0000256" key="6">
    <source>
        <dbReference type="ARBA" id="ARBA00022792"/>
    </source>
</evidence>
<evidence type="ECO:0000256" key="13">
    <source>
        <dbReference type="ARBA" id="ARBA00049010"/>
    </source>
</evidence>
<dbReference type="AlphaFoldDB" id="A0A2P6PDZ8"/>
<dbReference type="InterPro" id="IPR036188">
    <property type="entry name" value="FAD/NAD-bd_sf"/>
</dbReference>